<keyword evidence="7" id="KW-1185">Reference proteome</keyword>
<dbReference type="GO" id="GO:0003677">
    <property type="term" value="F:DNA binding"/>
    <property type="evidence" value="ECO:0007669"/>
    <property type="project" value="InterPro"/>
</dbReference>
<evidence type="ECO:0000259" key="5">
    <source>
        <dbReference type="Pfam" id="PF04998"/>
    </source>
</evidence>
<feature type="region of interest" description="Disordered" evidence="4">
    <location>
        <begin position="167"/>
        <end position="187"/>
    </location>
</feature>
<dbReference type="GO" id="GO:0003899">
    <property type="term" value="F:DNA-directed RNA polymerase activity"/>
    <property type="evidence" value="ECO:0007669"/>
    <property type="project" value="InterPro"/>
</dbReference>
<dbReference type="STRING" id="405444.ABB26_18360"/>
<dbReference type="GO" id="GO:0006351">
    <property type="term" value="P:DNA-templated transcription"/>
    <property type="evidence" value="ECO:0007669"/>
    <property type="project" value="InterPro"/>
</dbReference>
<dbReference type="PANTHER" id="PTHR48443">
    <property type="entry name" value="DNA-DIRECTED RNA POLYMERASE SUBUNIT BETA"/>
    <property type="match status" value="1"/>
</dbReference>
<gene>
    <name evidence="6" type="ORF">ABB26_18360</name>
</gene>
<dbReference type="Gene3D" id="1.10.150.390">
    <property type="match status" value="1"/>
</dbReference>
<organism evidence="6 7">
    <name type="scientific">Stenotrophomonas humi</name>
    <dbReference type="NCBI Taxonomy" id="405444"/>
    <lineage>
        <taxon>Bacteria</taxon>
        <taxon>Pseudomonadati</taxon>
        <taxon>Pseudomonadota</taxon>
        <taxon>Gammaproteobacteria</taxon>
        <taxon>Lysobacterales</taxon>
        <taxon>Lysobacteraceae</taxon>
        <taxon>Stenotrophomonas</taxon>
    </lineage>
</organism>
<evidence type="ECO:0000256" key="1">
    <source>
        <dbReference type="ARBA" id="ARBA00022478"/>
    </source>
</evidence>
<keyword evidence="2" id="KW-0548">Nucleotidyltransferase</keyword>
<feature type="domain" description="RNA polymerase Rpb1" evidence="5">
    <location>
        <begin position="2"/>
        <end position="95"/>
    </location>
</feature>
<dbReference type="FunFam" id="1.10.150.390:FF:000002">
    <property type="entry name" value="DNA-directed RNA polymerase subunit beta"/>
    <property type="match status" value="1"/>
</dbReference>
<dbReference type="GO" id="GO:0000428">
    <property type="term" value="C:DNA-directed RNA polymerase complex"/>
    <property type="evidence" value="ECO:0007669"/>
    <property type="project" value="UniProtKB-KW"/>
</dbReference>
<comment type="caution">
    <text evidence="6">The sequence shown here is derived from an EMBL/GenBank/DDBJ whole genome shotgun (WGS) entry which is preliminary data.</text>
</comment>
<keyword evidence="1" id="KW-0240">DNA-directed RNA polymerase</keyword>
<sequence>LRLKGVEELARYLVKEIQDVYRLQGVKINDKHIEVISRQMLRKVEITDQGSSKFLNGEQAERQRVIEENAKLVARNELPARFDPVLLGITKASLATESFISAASFQETTRVLTEAAVRGTSDNLRGLKENVIVGRLIPAGTGLAYHAQRRRNASGLTDSELQTLSGSAAVATEVAAPEAEQASGGEE</sequence>
<dbReference type="SUPFAM" id="SSF64484">
    <property type="entry name" value="beta and beta-prime subunits of DNA dependent RNA-polymerase"/>
    <property type="match status" value="1"/>
</dbReference>
<dbReference type="PATRIC" id="fig|405444.3.peg.3428"/>
<dbReference type="CDD" id="cd02655">
    <property type="entry name" value="RNAP_beta'_C"/>
    <property type="match status" value="1"/>
</dbReference>
<dbReference type="EMBL" id="LDJI01000069">
    <property type="protein sequence ID" value="KRG61370.1"/>
    <property type="molecule type" value="Genomic_DNA"/>
</dbReference>
<evidence type="ECO:0000313" key="6">
    <source>
        <dbReference type="EMBL" id="KRG61370.1"/>
    </source>
</evidence>
<keyword evidence="3" id="KW-0804">Transcription</keyword>
<name>A0A0R0C4I2_9GAMM</name>
<dbReference type="Proteomes" id="UP000050864">
    <property type="component" value="Unassembled WGS sequence"/>
</dbReference>
<dbReference type="InterPro" id="IPR007081">
    <property type="entry name" value="RNA_pol_Rpb1_5"/>
</dbReference>
<reference evidence="6 7" key="1">
    <citation type="submission" date="2015-05" db="EMBL/GenBank/DDBJ databases">
        <title>Genome sequencing and analysis of members of genus Stenotrophomonas.</title>
        <authorList>
            <person name="Patil P.P."/>
            <person name="Midha S."/>
            <person name="Patil P.B."/>
        </authorList>
    </citation>
    <scope>NUCLEOTIDE SEQUENCE [LARGE SCALE GENOMIC DNA]</scope>
    <source>
        <strain evidence="6 7">DSM 18929</strain>
    </source>
</reference>
<keyword evidence="2" id="KW-0808">Transferase</keyword>
<feature type="compositionally biased region" description="Low complexity" evidence="4">
    <location>
        <begin position="168"/>
        <end position="187"/>
    </location>
</feature>
<evidence type="ECO:0000313" key="7">
    <source>
        <dbReference type="Proteomes" id="UP000050864"/>
    </source>
</evidence>
<protein>
    <recommendedName>
        <fullName evidence="5">RNA polymerase Rpb1 domain-containing protein</fullName>
    </recommendedName>
</protein>
<dbReference type="Pfam" id="PF04998">
    <property type="entry name" value="RNA_pol_Rpb1_5"/>
    <property type="match status" value="1"/>
</dbReference>
<evidence type="ECO:0000256" key="4">
    <source>
        <dbReference type="SAM" id="MobiDB-lite"/>
    </source>
</evidence>
<proteinExistence type="predicted"/>
<feature type="non-terminal residue" evidence="6">
    <location>
        <position position="1"/>
    </location>
</feature>
<dbReference type="Gene3D" id="1.10.1790.20">
    <property type="match status" value="1"/>
</dbReference>
<accession>A0A0R0C4I2</accession>
<evidence type="ECO:0000256" key="3">
    <source>
        <dbReference type="ARBA" id="ARBA00023163"/>
    </source>
</evidence>
<dbReference type="AlphaFoldDB" id="A0A0R0C4I2"/>
<dbReference type="PANTHER" id="PTHR48443:SF1">
    <property type="entry name" value="DNA-DIRECTED RNA POLYMERASE SUBUNIT BETA"/>
    <property type="match status" value="1"/>
</dbReference>
<evidence type="ECO:0000256" key="2">
    <source>
        <dbReference type="ARBA" id="ARBA00022695"/>
    </source>
</evidence>